<dbReference type="GO" id="GO:0003677">
    <property type="term" value="F:DNA binding"/>
    <property type="evidence" value="ECO:0007669"/>
    <property type="project" value="UniProtKB-KW"/>
</dbReference>
<dbReference type="GO" id="GO:0045892">
    <property type="term" value="P:negative regulation of DNA-templated transcription"/>
    <property type="evidence" value="ECO:0007669"/>
    <property type="project" value="InterPro"/>
</dbReference>
<dbReference type="Proteomes" id="UP000319143">
    <property type="component" value="Unassembled WGS sequence"/>
</dbReference>
<dbReference type="InterPro" id="IPR036390">
    <property type="entry name" value="WH_DNA-bd_sf"/>
</dbReference>
<name>A0A5C6E1U9_9BACT</name>
<gene>
    <name evidence="5" type="primary">copY</name>
    <name evidence="5" type="ORF">Poly41_07510</name>
</gene>
<comment type="caution">
    <text evidence="5">The sequence shown here is derived from an EMBL/GenBank/DDBJ whole genome shotgun (WGS) entry which is preliminary data.</text>
</comment>
<dbReference type="SUPFAM" id="SSF46785">
    <property type="entry name" value="Winged helix' DNA-binding domain"/>
    <property type="match status" value="1"/>
</dbReference>
<proteinExistence type="inferred from homology"/>
<keyword evidence="6" id="KW-1185">Reference proteome</keyword>
<evidence type="ECO:0000256" key="4">
    <source>
        <dbReference type="ARBA" id="ARBA00023163"/>
    </source>
</evidence>
<evidence type="ECO:0000313" key="6">
    <source>
        <dbReference type="Proteomes" id="UP000319143"/>
    </source>
</evidence>
<comment type="similarity">
    <text evidence="1">Belongs to the BlaI transcriptional regulatory family.</text>
</comment>
<dbReference type="Gene3D" id="1.10.4040.10">
    <property type="entry name" value="Penicillinase repressor domain"/>
    <property type="match status" value="1"/>
</dbReference>
<reference evidence="5 6" key="1">
    <citation type="submission" date="2019-02" db="EMBL/GenBank/DDBJ databases">
        <title>Deep-cultivation of Planctomycetes and their phenomic and genomic characterization uncovers novel biology.</title>
        <authorList>
            <person name="Wiegand S."/>
            <person name="Jogler M."/>
            <person name="Boedeker C."/>
            <person name="Pinto D."/>
            <person name="Vollmers J."/>
            <person name="Rivas-Marin E."/>
            <person name="Kohn T."/>
            <person name="Peeters S.H."/>
            <person name="Heuer A."/>
            <person name="Rast P."/>
            <person name="Oberbeckmann S."/>
            <person name="Bunk B."/>
            <person name="Jeske O."/>
            <person name="Meyerdierks A."/>
            <person name="Storesund J.E."/>
            <person name="Kallscheuer N."/>
            <person name="Luecker S."/>
            <person name="Lage O.M."/>
            <person name="Pohl T."/>
            <person name="Merkel B.J."/>
            <person name="Hornburger P."/>
            <person name="Mueller R.-W."/>
            <person name="Bruemmer F."/>
            <person name="Labrenz M."/>
            <person name="Spormann A.M."/>
            <person name="Op Den Camp H."/>
            <person name="Overmann J."/>
            <person name="Amann R."/>
            <person name="Jetten M.S.M."/>
            <person name="Mascher T."/>
            <person name="Medema M.H."/>
            <person name="Devos D.P."/>
            <person name="Kaster A.-K."/>
            <person name="Ovreas L."/>
            <person name="Rohde M."/>
            <person name="Galperin M.Y."/>
            <person name="Jogler C."/>
        </authorList>
    </citation>
    <scope>NUCLEOTIDE SEQUENCE [LARGE SCALE GENOMIC DNA]</scope>
    <source>
        <strain evidence="5 6">Poly41</strain>
    </source>
</reference>
<dbReference type="OrthoDB" id="9795583at2"/>
<evidence type="ECO:0000256" key="2">
    <source>
        <dbReference type="ARBA" id="ARBA00023015"/>
    </source>
</evidence>
<dbReference type="Pfam" id="PF03965">
    <property type="entry name" value="Penicillinase_R"/>
    <property type="match status" value="1"/>
</dbReference>
<evidence type="ECO:0000256" key="3">
    <source>
        <dbReference type="ARBA" id="ARBA00023125"/>
    </source>
</evidence>
<dbReference type="RefSeq" id="WP_146524521.1">
    <property type="nucleotide sequence ID" value="NZ_SJPV01000001.1"/>
</dbReference>
<dbReference type="InterPro" id="IPR036388">
    <property type="entry name" value="WH-like_DNA-bd_sf"/>
</dbReference>
<organism evidence="5 6">
    <name type="scientific">Novipirellula artificiosorum</name>
    <dbReference type="NCBI Taxonomy" id="2528016"/>
    <lineage>
        <taxon>Bacteria</taxon>
        <taxon>Pseudomonadati</taxon>
        <taxon>Planctomycetota</taxon>
        <taxon>Planctomycetia</taxon>
        <taxon>Pirellulales</taxon>
        <taxon>Pirellulaceae</taxon>
        <taxon>Novipirellula</taxon>
    </lineage>
</organism>
<keyword evidence="4" id="KW-0804">Transcription</keyword>
<protein>
    <submittedName>
        <fullName evidence="5">Transcriptional repressor CopY</fullName>
    </submittedName>
</protein>
<dbReference type="PIRSF" id="PIRSF019455">
    <property type="entry name" value="CopR_AtkY"/>
    <property type="match status" value="1"/>
</dbReference>
<dbReference type="InterPro" id="IPR005650">
    <property type="entry name" value="BlaI_family"/>
</dbReference>
<evidence type="ECO:0000313" key="5">
    <source>
        <dbReference type="EMBL" id="TWU42454.1"/>
    </source>
</evidence>
<dbReference type="AlphaFoldDB" id="A0A5C6E1U9"/>
<accession>A0A5C6E1U9</accession>
<dbReference type="Gene3D" id="1.10.10.10">
    <property type="entry name" value="Winged helix-like DNA-binding domain superfamily/Winged helix DNA-binding domain"/>
    <property type="match status" value="1"/>
</dbReference>
<keyword evidence="2" id="KW-0805">Transcription regulation</keyword>
<evidence type="ECO:0000256" key="1">
    <source>
        <dbReference type="ARBA" id="ARBA00011046"/>
    </source>
</evidence>
<sequence length="132" mass="15024">MSNLEPAGLSPAEWEVMKVLWDSGPLAARDVFALLPNERQWAYKTVKTLLSRLVAKDAVHYDQVGNSYLYRAAIARDAATRQEVRGVMDRLVTEASSPLIAHFIEEADLSDDEIRKLKRQLDQKRRDKRGQS</sequence>
<dbReference type="EMBL" id="SJPV01000001">
    <property type="protein sequence ID" value="TWU42454.1"/>
    <property type="molecule type" value="Genomic_DNA"/>
</dbReference>
<keyword evidence="3" id="KW-0238">DNA-binding</keyword>